<dbReference type="GO" id="GO:0005507">
    <property type="term" value="F:copper ion binding"/>
    <property type="evidence" value="ECO:0007669"/>
    <property type="project" value="InterPro"/>
</dbReference>
<dbReference type="SUPFAM" id="SSF49503">
    <property type="entry name" value="Cupredoxins"/>
    <property type="match status" value="1"/>
</dbReference>
<dbReference type="Gene3D" id="1.10.287.90">
    <property type="match status" value="1"/>
</dbReference>
<keyword evidence="11 16" id="KW-0472">Membrane</keyword>
<keyword evidence="5 14" id="KW-0812">Transmembrane</keyword>
<evidence type="ECO:0000256" key="1">
    <source>
        <dbReference type="ARBA" id="ARBA00004141"/>
    </source>
</evidence>
<dbReference type="GO" id="GO:0016491">
    <property type="term" value="F:oxidoreductase activity"/>
    <property type="evidence" value="ECO:0007669"/>
    <property type="project" value="UniProtKB-KW"/>
</dbReference>
<sequence length="330" mass="36643">MPGVARWGYSLYVEKDRERGSSVGLQVPKLSGVPARRTLKAALLGVTMLVLAGCSEADQHQIRNLAMPDRASAEGPYTYELWKWAWVAAMVTGVIVWGLIFYAVVRFRRRSHDEVPRQTRYNLPLEVFYTIAPVLMCVVFFFHTVRVQDEVLKLDPEPDMTVEVLGQQWSWTFNHGVGEQDPSATGGEDENGEPDFAYGSYVYTSGTGAQIPTLVIPVDQTIQFNLHSPDVIHDFGVPSFLVKMDVIPGRVNRLQVTPTVEGEYVGKCYELCGVSHSRMLFNVEVVSQSEYDAYLADLAEAGNTAETPILGGSYVRDQAGLDDESEGHSE</sequence>
<dbReference type="InterPro" id="IPR036257">
    <property type="entry name" value="Cyt_c_oxidase_su2_TM_sf"/>
</dbReference>
<organism evidence="18 19">
    <name type="scientific">Nocardioides eburneiflavus</name>
    <dbReference type="NCBI Taxonomy" id="2518372"/>
    <lineage>
        <taxon>Bacteria</taxon>
        <taxon>Bacillati</taxon>
        <taxon>Actinomycetota</taxon>
        <taxon>Actinomycetes</taxon>
        <taxon>Propionibacteriales</taxon>
        <taxon>Nocardioidaceae</taxon>
        <taxon>Nocardioides</taxon>
    </lineage>
</organism>
<dbReference type="EC" id="7.1.1.9" evidence="15"/>
<dbReference type="GO" id="GO:0004129">
    <property type="term" value="F:cytochrome-c oxidase activity"/>
    <property type="evidence" value="ECO:0007669"/>
    <property type="project" value="UniProtKB-EC"/>
</dbReference>
<dbReference type="InterPro" id="IPR011759">
    <property type="entry name" value="Cyt_c_oxidase_su2_TM_dom"/>
</dbReference>
<dbReference type="PROSITE" id="PS00078">
    <property type="entry name" value="COX2"/>
    <property type="match status" value="1"/>
</dbReference>
<dbReference type="InterPro" id="IPR045187">
    <property type="entry name" value="CcO_II"/>
</dbReference>
<feature type="transmembrane region" description="Helical" evidence="16">
    <location>
        <begin position="84"/>
        <end position="105"/>
    </location>
</feature>
<comment type="caution">
    <text evidence="18">The sequence shown here is derived from an EMBL/GenBank/DDBJ whole genome shotgun (WGS) entry which is preliminary data.</text>
</comment>
<evidence type="ECO:0000256" key="14">
    <source>
        <dbReference type="RuleBase" id="RU000456"/>
    </source>
</evidence>
<dbReference type="CDD" id="cd13919">
    <property type="entry name" value="CuRO_HCO_II_like_5"/>
    <property type="match status" value="1"/>
</dbReference>
<evidence type="ECO:0000256" key="7">
    <source>
        <dbReference type="ARBA" id="ARBA00022967"/>
    </source>
</evidence>
<evidence type="ECO:0000256" key="11">
    <source>
        <dbReference type="ARBA" id="ARBA00023136"/>
    </source>
</evidence>
<comment type="function">
    <text evidence="12 15">Subunits I and II form the functional core of the enzyme complex. Electrons originating in cytochrome c are transferred via heme a and Cu(A) to the binuclear center formed by heme a3 and Cu(B).</text>
</comment>
<evidence type="ECO:0000259" key="17">
    <source>
        <dbReference type="PROSITE" id="PS50857"/>
    </source>
</evidence>
<gene>
    <name evidence="18" type="primary">coxB</name>
    <name evidence="18" type="ORF">EXE59_21265</name>
</gene>
<dbReference type="GO" id="GO:0042773">
    <property type="term" value="P:ATP synthesis coupled electron transport"/>
    <property type="evidence" value="ECO:0007669"/>
    <property type="project" value="TreeGrafter"/>
</dbReference>
<keyword evidence="3 14" id="KW-0813">Transport</keyword>
<feature type="transmembrane region" description="Helical" evidence="16">
    <location>
        <begin position="126"/>
        <end position="145"/>
    </location>
</feature>
<keyword evidence="10 15" id="KW-0186">Copper</keyword>
<dbReference type="Pfam" id="PF02790">
    <property type="entry name" value="COX2_TM"/>
    <property type="match status" value="1"/>
</dbReference>
<dbReference type="InterPro" id="IPR002429">
    <property type="entry name" value="CcO_II-like_C"/>
</dbReference>
<dbReference type="OrthoDB" id="9781261at2"/>
<protein>
    <recommendedName>
        <fullName evidence="15">Cytochrome c oxidase subunit 2</fullName>
        <ecNumber evidence="15">7.1.1.9</ecNumber>
    </recommendedName>
</protein>
<evidence type="ECO:0000256" key="15">
    <source>
        <dbReference type="RuleBase" id="RU004024"/>
    </source>
</evidence>
<evidence type="ECO:0000256" key="9">
    <source>
        <dbReference type="ARBA" id="ARBA00022989"/>
    </source>
</evidence>
<name>A0A4Z1CQ26_9ACTN</name>
<keyword evidence="8 14" id="KW-0249">Electron transport</keyword>
<dbReference type="EMBL" id="SRRO01000001">
    <property type="protein sequence ID" value="TGN67018.1"/>
    <property type="molecule type" value="Genomic_DNA"/>
</dbReference>
<dbReference type="PRINTS" id="PR01166">
    <property type="entry name" value="CYCOXIDASEII"/>
</dbReference>
<comment type="similarity">
    <text evidence="2 14">Belongs to the cytochrome c oxidase subunit 2 family.</text>
</comment>
<dbReference type="NCBIfam" id="TIGR02866">
    <property type="entry name" value="CoxB"/>
    <property type="match status" value="1"/>
</dbReference>
<dbReference type="PANTHER" id="PTHR22888:SF9">
    <property type="entry name" value="CYTOCHROME C OXIDASE SUBUNIT 2"/>
    <property type="match status" value="1"/>
</dbReference>
<comment type="cofactor">
    <cofactor evidence="15">
        <name>Cu cation</name>
        <dbReference type="ChEBI" id="CHEBI:23378"/>
    </cofactor>
    <text evidence="15">Binds a copper A center.</text>
</comment>
<evidence type="ECO:0000256" key="12">
    <source>
        <dbReference type="ARBA" id="ARBA00024688"/>
    </source>
</evidence>
<reference evidence="18 19" key="1">
    <citation type="submission" date="2019-04" db="EMBL/GenBank/DDBJ databases">
        <title>Three New Species of Nocardioides, Nocardioides euryhalodurans sp. nov., Nocardioides seonyuensis sp. nov. and Nocardioides eburneoflavus sp. nov. Isolated from Soil.</title>
        <authorList>
            <person name="Roh S.G."/>
            <person name="Lee C."/>
            <person name="Kim M.-K."/>
            <person name="Kim S.B."/>
        </authorList>
    </citation>
    <scope>NUCLEOTIDE SEQUENCE [LARGE SCALE GENOMIC DNA]</scope>
    <source>
        <strain evidence="18 19">MMS17-SY213</strain>
    </source>
</reference>
<dbReference type="InterPro" id="IPR008972">
    <property type="entry name" value="Cupredoxin"/>
</dbReference>
<proteinExistence type="inferred from homology"/>
<evidence type="ECO:0000256" key="10">
    <source>
        <dbReference type="ARBA" id="ARBA00023008"/>
    </source>
</evidence>
<evidence type="ECO:0000256" key="16">
    <source>
        <dbReference type="SAM" id="Phobius"/>
    </source>
</evidence>
<dbReference type="Gene3D" id="2.60.40.420">
    <property type="entry name" value="Cupredoxins - blue copper proteins"/>
    <property type="match status" value="1"/>
</dbReference>
<keyword evidence="6 15" id="KW-0479">Metal-binding</keyword>
<evidence type="ECO:0000313" key="18">
    <source>
        <dbReference type="EMBL" id="TGN67018.1"/>
    </source>
</evidence>
<keyword evidence="4 14" id="KW-0679">Respiratory chain</keyword>
<comment type="subcellular location">
    <subcellularLocation>
        <location evidence="14">Cell membrane</location>
        <topology evidence="14">Multi-pass membrane protein</topology>
    </subcellularLocation>
    <subcellularLocation>
        <location evidence="1">Membrane</location>
        <topology evidence="1">Multi-pass membrane protein</topology>
    </subcellularLocation>
</comment>
<evidence type="ECO:0000256" key="4">
    <source>
        <dbReference type="ARBA" id="ARBA00022660"/>
    </source>
</evidence>
<evidence type="ECO:0000256" key="5">
    <source>
        <dbReference type="ARBA" id="ARBA00022692"/>
    </source>
</evidence>
<feature type="domain" description="Cytochrome oxidase subunit II copper A binding" evidence="17">
    <location>
        <begin position="157"/>
        <end position="297"/>
    </location>
</feature>
<keyword evidence="7" id="KW-1278">Translocase</keyword>
<dbReference type="GO" id="GO:0005886">
    <property type="term" value="C:plasma membrane"/>
    <property type="evidence" value="ECO:0007669"/>
    <property type="project" value="UniProtKB-SubCell"/>
</dbReference>
<dbReference type="PANTHER" id="PTHR22888">
    <property type="entry name" value="CYTOCHROME C OXIDASE, SUBUNIT II"/>
    <property type="match status" value="1"/>
</dbReference>
<dbReference type="AlphaFoldDB" id="A0A4Z1CQ26"/>
<dbReference type="Proteomes" id="UP000297496">
    <property type="component" value="Unassembled WGS sequence"/>
</dbReference>
<evidence type="ECO:0000256" key="8">
    <source>
        <dbReference type="ARBA" id="ARBA00022982"/>
    </source>
</evidence>
<evidence type="ECO:0000256" key="13">
    <source>
        <dbReference type="ARBA" id="ARBA00047816"/>
    </source>
</evidence>
<dbReference type="SUPFAM" id="SSF81464">
    <property type="entry name" value="Cytochrome c oxidase subunit II-like, transmembrane region"/>
    <property type="match status" value="1"/>
</dbReference>
<evidence type="ECO:0000256" key="2">
    <source>
        <dbReference type="ARBA" id="ARBA00007866"/>
    </source>
</evidence>
<evidence type="ECO:0000256" key="3">
    <source>
        <dbReference type="ARBA" id="ARBA00022448"/>
    </source>
</evidence>
<dbReference type="InterPro" id="IPR001505">
    <property type="entry name" value="Copper_CuA"/>
</dbReference>
<dbReference type="PROSITE" id="PS50857">
    <property type="entry name" value="COX2_CUA"/>
    <property type="match status" value="1"/>
</dbReference>
<keyword evidence="19" id="KW-1185">Reference proteome</keyword>
<dbReference type="Pfam" id="PF00116">
    <property type="entry name" value="COX2"/>
    <property type="match status" value="1"/>
</dbReference>
<keyword evidence="18" id="KW-0560">Oxidoreductase</keyword>
<evidence type="ECO:0000313" key="19">
    <source>
        <dbReference type="Proteomes" id="UP000297496"/>
    </source>
</evidence>
<keyword evidence="9 16" id="KW-1133">Transmembrane helix</keyword>
<dbReference type="InterPro" id="IPR014222">
    <property type="entry name" value="Cyt_c_oxidase_su2"/>
</dbReference>
<evidence type="ECO:0000256" key="6">
    <source>
        <dbReference type="ARBA" id="ARBA00022723"/>
    </source>
</evidence>
<accession>A0A4Z1CQ26</accession>
<comment type="catalytic activity">
    <reaction evidence="13 15">
        <text>4 Fe(II)-[cytochrome c] + O2 + 8 H(+)(in) = 4 Fe(III)-[cytochrome c] + 2 H2O + 4 H(+)(out)</text>
        <dbReference type="Rhea" id="RHEA:11436"/>
        <dbReference type="Rhea" id="RHEA-COMP:10350"/>
        <dbReference type="Rhea" id="RHEA-COMP:14399"/>
        <dbReference type="ChEBI" id="CHEBI:15377"/>
        <dbReference type="ChEBI" id="CHEBI:15378"/>
        <dbReference type="ChEBI" id="CHEBI:15379"/>
        <dbReference type="ChEBI" id="CHEBI:29033"/>
        <dbReference type="ChEBI" id="CHEBI:29034"/>
        <dbReference type="EC" id="7.1.1.9"/>
    </reaction>
</comment>